<dbReference type="CDD" id="cd05258">
    <property type="entry name" value="CDP_TE_SDR_e"/>
    <property type="match status" value="1"/>
</dbReference>
<dbReference type="Gene3D" id="3.40.50.720">
    <property type="entry name" value="NAD(P)-binding Rossmann-like Domain"/>
    <property type="match status" value="1"/>
</dbReference>
<dbReference type="PANTHER" id="PTHR43000">
    <property type="entry name" value="DTDP-D-GLUCOSE 4,6-DEHYDRATASE-RELATED"/>
    <property type="match status" value="1"/>
</dbReference>
<evidence type="ECO:0000313" key="4">
    <source>
        <dbReference type="Proteomes" id="UP000271925"/>
    </source>
</evidence>
<dbReference type="Proteomes" id="UP000271925">
    <property type="component" value="Unassembled WGS sequence"/>
</dbReference>
<proteinExistence type="inferred from homology"/>
<dbReference type="SUPFAM" id="SSF51735">
    <property type="entry name" value="NAD(P)-binding Rossmann-fold domains"/>
    <property type="match status" value="1"/>
</dbReference>
<comment type="similarity">
    <text evidence="1">Belongs to the NAD(P)-dependent epimerase/dehydratase family.</text>
</comment>
<dbReference type="InterPro" id="IPR036291">
    <property type="entry name" value="NAD(P)-bd_dom_sf"/>
</dbReference>
<name>A0A3P1BSS3_9BACT</name>
<keyword evidence="4" id="KW-1185">Reference proteome</keyword>
<dbReference type="OrthoDB" id="9779041at2"/>
<dbReference type="Pfam" id="PF01370">
    <property type="entry name" value="Epimerase"/>
    <property type="match status" value="1"/>
</dbReference>
<protein>
    <submittedName>
        <fullName evidence="3">NAD-dependent epimerase/dehydratase family protein</fullName>
    </submittedName>
</protein>
<dbReference type="InterPro" id="IPR001509">
    <property type="entry name" value="Epimerase_deHydtase"/>
</dbReference>
<feature type="domain" description="NAD-dependent epimerase/dehydratase" evidence="2">
    <location>
        <begin position="4"/>
        <end position="278"/>
    </location>
</feature>
<evidence type="ECO:0000313" key="3">
    <source>
        <dbReference type="EMBL" id="RRB03916.1"/>
    </source>
</evidence>
<evidence type="ECO:0000256" key="1">
    <source>
        <dbReference type="ARBA" id="ARBA00007637"/>
    </source>
</evidence>
<dbReference type="RefSeq" id="WP_124874121.1">
    <property type="nucleotide sequence ID" value="NZ_RQJO01000008.1"/>
</dbReference>
<reference evidence="3 4" key="1">
    <citation type="submission" date="2018-11" db="EMBL/GenBank/DDBJ databases">
        <authorList>
            <person name="Zhou Z."/>
            <person name="Wang G."/>
        </authorList>
    </citation>
    <scope>NUCLEOTIDE SEQUENCE [LARGE SCALE GENOMIC DNA]</scope>
    <source>
        <strain evidence="3 4">KCTC52004</strain>
    </source>
</reference>
<sequence length="357" mass="40782">MNIALVTGSAGLIGSESVAFFADKFDLVIGIDNNLRQYFFGTDASTEWNRNRLAEAYPNYEHYTADIRKVEELEPIFKKYGTDITLIVHTAAQPSHDWAAREPFTDFSVNATGTLNMLEMTRQNCPEAVFIFTSTNKVYGDNPNYLPLIETETRWEIDENHPYFKNGIDEQMSIDHTKHSLFGASKVAADILVQEYGRYFGMKTGIFRGGCLTGPNHSGAQLHGFLSYLMKCAITGNHYTIFGYKGKQVRDNIHSYDLVNMFWHYYQNPRAGEVYNAGGGRYANCSMLEGIAICEEISGNKMSYSYSETNRIGDHIWYISDLSKFKEHYPGWNWTYDLKQTLVQIHDGMVQRLQLQK</sequence>
<comment type="caution">
    <text evidence="3">The sequence shown here is derived from an EMBL/GenBank/DDBJ whole genome shotgun (WGS) entry which is preliminary data.</text>
</comment>
<gene>
    <name evidence="3" type="ORF">EHT25_10295</name>
</gene>
<dbReference type="EMBL" id="RQJO01000008">
    <property type="protein sequence ID" value="RRB03916.1"/>
    <property type="molecule type" value="Genomic_DNA"/>
</dbReference>
<accession>A0A3P1BSS3</accession>
<dbReference type="AlphaFoldDB" id="A0A3P1BSS3"/>
<organism evidence="3 4">
    <name type="scientific">Larkinella rosea</name>
    <dbReference type="NCBI Taxonomy" id="2025312"/>
    <lineage>
        <taxon>Bacteria</taxon>
        <taxon>Pseudomonadati</taxon>
        <taxon>Bacteroidota</taxon>
        <taxon>Cytophagia</taxon>
        <taxon>Cytophagales</taxon>
        <taxon>Spirosomataceae</taxon>
        <taxon>Larkinella</taxon>
    </lineage>
</organism>
<evidence type="ECO:0000259" key="2">
    <source>
        <dbReference type="Pfam" id="PF01370"/>
    </source>
</evidence>